<keyword evidence="4" id="KW-1185">Reference proteome</keyword>
<dbReference type="PANTHER" id="PTHR33710">
    <property type="entry name" value="BNAC02G09200D PROTEIN"/>
    <property type="match status" value="1"/>
</dbReference>
<dbReference type="InterPro" id="IPR012677">
    <property type="entry name" value="Nucleotide-bd_a/b_plait_sf"/>
</dbReference>
<sequence>MDSTGIWGIFKPHGKVRDVFLSVKNNDQRNAYAFIRFETKEEANRVVRKVDGMHTLAGEGEEPENRDRFTGKWRVGITTRLETEGVEIMGDIIQTMRLEPHSVKDLKAVQEKERVDSLSNKKTCKFSSSMINIGDKFLGEVRTEFKRPGRLTKQGMTEAEDFNTILDPSKRIGGESNMISVRRFNSFVLHVKMVDIPLVGILFTWCNHRERASMARLDRFLLSPEILSWFPKLVQRDLEWSFSNHNMIIIGEPKHDWGLCLLRFYNDWLDDKEVMREATKGWTECKVNGSRGLDISTKLKAIKRSIKS</sequence>
<keyword evidence="1" id="KW-0694">RNA-binding</keyword>
<dbReference type="GO" id="GO:0003723">
    <property type="term" value="F:RNA binding"/>
    <property type="evidence" value="ECO:0007669"/>
    <property type="project" value="UniProtKB-UniRule"/>
</dbReference>
<dbReference type="InterPro" id="IPR035979">
    <property type="entry name" value="RBD_domain_sf"/>
</dbReference>
<organism evidence="3 4">
    <name type="scientific">Dipteronia dyeriana</name>
    <dbReference type="NCBI Taxonomy" id="168575"/>
    <lineage>
        <taxon>Eukaryota</taxon>
        <taxon>Viridiplantae</taxon>
        <taxon>Streptophyta</taxon>
        <taxon>Embryophyta</taxon>
        <taxon>Tracheophyta</taxon>
        <taxon>Spermatophyta</taxon>
        <taxon>Magnoliopsida</taxon>
        <taxon>eudicotyledons</taxon>
        <taxon>Gunneridae</taxon>
        <taxon>Pentapetalae</taxon>
        <taxon>rosids</taxon>
        <taxon>malvids</taxon>
        <taxon>Sapindales</taxon>
        <taxon>Sapindaceae</taxon>
        <taxon>Hippocastanoideae</taxon>
        <taxon>Acereae</taxon>
        <taxon>Dipteronia</taxon>
    </lineage>
</organism>
<evidence type="ECO:0000256" key="1">
    <source>
        <dbReference type="PROSITE-ProRule" id="PRU00176"/>
    </source>
</evidence>
<dbReference type="EMBL" id="JANJYI010000007">
    <property type="protein sequence ID" value="KAK2642939.1"/>
    <property type="molecule type" value="Genomic_DNA"/>
</dbReference>
<name>A0AAD9TVD1_9ROSI</name>
<dbReference type="SUPFAM" id="SSF54928">
    <property type="entry name" value="RNA-binding domain, RBD"/>
    <property type="match status" value="1"/>
</dbReference>
<dbReference type="PANTHER" id="PTHR33710:SF64">
    <property type="entry name" value="ENDONUCLEASE_EXONUCLEASE_PHOSPHATASE DOMAIN-CONTAINING PROTEIN"/>
    <property type="match status" value="1"/>
</dbReference>
<proteinExistence type="predicted"/>
<dbReference type="CDD" id="cd00590">
    <property type="entry name" value="RRM_SF"/>
    <property type="match status" value="1"/>
</dbReference>
<accession>A0AAD9TVD1</accession>
<dbReference type="Pfam" id="PF00076">
    <property type="entry name" value="RRM_1"/>
    <property type="match status" value="1"/>
</dbReference>
<dbReference type="AlphaFoldDB" id="A0AAD9TVD1"/>
<dbReference type="InterPro" id="IPR036691">
    <property type="entry name" value="Endo/exonu/phosph_ase_sf"/>
</dbReference>
<evidence type="ECO:0000313" key="3">
    <source>
        <dbReference type="EMBL" id="KAK2642939.1"/>
    </source>
</evidence>
<dbReference type="SUPFAM" id="SSF56219">
    <property type="entry name" value="DNase I-like"/>
    <property type="match status" value="1"/>
</dbReference>
<protein>
    <recommendedName>
        <fullName evidence="2">RRM domain-containing protein</fullName>
    </recommendedName>
</protein>
<comment type="caution">
    <text evidence="3">The sequence shown here is derived from an EMBL/GenBank/DDBJ whole genome shotgun (WGS) entry which is preliminary data.</text>
</comment>
<dbReference type="Gene3D" id="3.30.70.330">
    <property type="match status" value="1"/>
</dbReference>
<dbReference type="Proteomes" id="UP001280121">
    <property type="component" value="Unassembled WGS sequence"/>
</dbReference>
<feature type="domain" description="RRM" evidence="2">
    <location>
        <begin position="1"/>
        <end position="62"/>
    </location>
</feature>
<evidence type="ECO:0000313" key="4">
    <source>
        <dbReference type="Proteomes" id="UP001280121"/>
    </source>
</evidence>
<evidence type="ECO:0000259" key="2">
    <source>
        <dbReference type="PROSITE" id="PS50102"/>
    </source>
</evidence>
<reference evidence="3" key="1">
    <citation type="journal article" date="2023" name="Plant J.">
        <title>Genome sequences and population genomics provide insights into the demographic history, inbreeding, and mutation load of two 'living fossil' tree species of Dipteronia.</title>
        <authorList>
            <person name="Feng Y."/>
            <person name="Comes H.P."/>
            <person name="Chen J."/>
            <person name="Zhu S."/>
            <person name="Lu R."/>
            <person name="Zhang X."/>
            <person name="Li P."/>
            <person name="Qiu J."/>
            <person name="Olsen K.M."/>
            <person name="Qiu Y."/>
        </authorList>
    </citation>
    <scope>NUCLEOTIDE SEQUENCE</scope>
    <source>
        <strain evidence="3">KIB01</strain>
    </source>
</reference>
<gene>
    <name evidence="3" type="ORF">Ddye_024702</name>
</gene>
<dbReference type="Gene3D" id="3.60.10.10">
    <property type="entry name" value="Endonuclease/exonuclease/phosphatase"/>
    <property type="match status" value="1"/>
</dbReference>
<dbReference type="PROSITE" id="PS50102">
    <property type="entry name" value="RRM"/>
    <property type="match status" value="1"/>
</dbReference>
<dbReference type="InterPro" id="IPR000504">
    <property type="entry name" value="RRM_dom"/>
</dbReference>